<evidence type="ECO:0000256" key="2">
    <source>
        <dbReference type="ARBA" id="ARBA00022908"/>
    </source>
</evidence>
<dbReference type="GO" id="GO:0015074">
    <property type="term" value="P:DNA integration"/>
    <property type="evidence" value="ECO:0007669"/>
    <property type="project" value="UniProtKB-KW"/>
</dbReference>
<dbReference type="InterPro" id="IPR010998">
    <property type="entry name" value="Integrase_recombinase_N"/>
</dbReference>
<accession>A0A7T0DUQ4</accession>
<dbReference type="CDD" id="cd01184">
    <property type="entry name" value="INT_C_like_1"/>
    <property type="match status" value="1"/>
</dbReference>
<organism evidence="7">
    <name type="scientific">Enterobacter mori</name>
    <dbReference type="NCBI Taxonomy" id="539813"/>
    <lineage>
        <taxon>Bacteria</taxon>
        <taxon>Pseudomonadati</taxon>
        <taxon>Pseudomonadota</taxon>
        <taxon>Gammaproteobacteria</taxon>
        <taxon>Enterobacterales</taxon>
        <taxon>Enterobacteriaceae</taxon>
        <taxon>Enterobacter</taxon>
    </lineage>
</organism>
<evidence type="ECO:0000259" key="5">
    <source>
        <dbReference type="Pfam" id="PF00589"/>
    </source>
</evidence>
<dbReference type="InterPro" id="IPR050090">
    <property type="entry name" value="Tyrosine_recombinase_XerCD"/>
</dbReference>
<dbReference type="PANTHER" id="PTHR30349:SF41">
    <property type="entry name" value="INTEGRASE_RECOMBINASE PROTEIN MJ0367-RELATED"/>
    <property type="match status" value="1"/>
</dbReference>
<evidence type="ECO:0000256" key="1">
    <source>
        <dbReference type="ARBA" id="ARBA00008857"/>
    </source>
</evidence>
<dbReference type="EMBL" id="CP061801">
    <property type="protein sequence ID" value="QPJ99768.1"/>
    <property type="molecule type" value="Genomic_DNA"/>
</dbReference>
<evidence type="ECO:0000259" key="6">
    <source>
        <dbReference type="Pfam" id="PF20172"/>
    </source>
</evidence>
<dbReference type="InterPro" id="IPR013762">
    <property type="entry name" value="Integrase-like_cat_sf"/>
</dbReference>
<dbReference type="SUPFAM" id="SSF56349">
    <property type="entry name" value="DNA breaking-rejoining enzymes"/>
    <property type="match status" value="1"/>
</dbReference>
<sequence>MAQRGNLYRRPSGIYVLRITVPVRYRALIGQREIHASTRTTHLANAKAIATRLLEKWYASLEEFKQVDKEKIRGNAPLLAGAGKISLALFCESFDVVLETVVPHLLADNIPLYAFVDSQRGFLIDDFTAIDRDPDTHGFVLNDVAHYGTEAMVNGYMQIYMPLHALNKLVKGLSTEITAFRATNGNPLALWLLDLPGVTVDSSSLFINNVQAEKLRSMWDKAFAKSEPELPPVPAVVPPPPPPPLIISNPFCNPLHASKTVSEVLEEFIAYKNSGDLKLASEEKIRSRISHFIDVMGDLTLVELDRNVVKKYVTRMQRMPSNLYLMQRRYAAEDLDQLIEKALDAGESLMTKDAIGRHMASLGSMLKWACKENYLIANPVENVLAKRKKTARSQDDRYQFEDDELELIFSAYWFKTGEGVPNKFGRHIDFRPYRYWLPLLALYSGGRMNELCQLYLSDIRMSENGVAYLDFNLDSPDKVMDTEAEADKSLKTLNALRQVPIHPRLIELGFLEYVKALKADGQERVFPELTFNKIKGYRGYASKWFNELYFGKKLGLDRNGKKVFHSFRHNYVNSLDRLELSERMIAQLVGHVRGSTTAMTTYRKDRAVEEQFHAISGLKHNLPEIVPFNVEAGLKAMKDGVRKHKQ</sequence>
<dbReference type="GO" id="GO:0003677">
    <property type="term" value="F:DNA binding"/>
    <property type="evidence" value="ECO:0007669"/>
    <property type="project" value="UniProtKB-KW"/>
</dbReference>
<dbReference type="PANTHER" id="PTHR30349">
    <property type="entry name" value="PHAGE INTEGRASE-RELATED"/>
    <property type="match status" value="1"/>
</dbReference>
<feature type="domain" description="Tyr recombinase" evidence="5">
    <location>
        <begin position="439"/>
        <end position="603"/>
    </location>
</feature>
<comment type="similarity">
    <text evidence="1">Belongs to the 'phage' integrase family.</text>
</comment>
<dbReference type="Gene3D" id="1.10.150.130">
    <property type="match status" value="1"/>
</dbReference>
<dbReference type="AlphaFoldDB" id="A0A7T0DUQ4"/>
<evidence type="ECO:0000256" key="3">
    <source>
        <dbReference type="ARBA" id="ARBA00023125"/>
    </source>
</evidence>
<name>A0A7T0DUQ4_9ENTR</name>
<protein>
    <submittedName>
        <fullName evidence="7">Site-specific integrase</fullName>
    </submittedName>
</protein>
<dbReference type="Pfam" id="PF00589">
    <property type="entry name" value="Phage_integrase"/>
    <property type="match status" value="1"/>
</dbReference>
<keyword evidence="4" id="KW-0233">DNA recombination</keyword>
<evidence type="ECO:0000256" key="4">
    <source>
        <dbReference type="ARBA" id="ARBA00023172"/>
    </source>
</evidence>
<reference evidence="7" key="1">
    <citation type="submission" date="2020-09" db="EMBL/GenBank/DDBJ databases">
        <title>First Report of a novel Colistin-Resistant species of Enterobacter cloacae complex Producing MCR-5 isolated from hospital sewage water.</title>
        <authorList>
            <person name="Zhou K."/>
        </authorList>
    </citation>
    <scope>NUCLEOTIDE SEQUENCE [LARGE SCALE GENOMIC DNA]</scope>
    <source>
        <strain evidence="7">HSW1412</strain>
    </source>
</reference>
<keyword evidence="2" id="KW-0229">DNA integration</keyword>
<evidence type="ECO:0000313" key="7">
    <source>
        <dbReference type="EMBL" id="QPJ99768.1"/>
    </source>
</evidence>
<keyword evidence="3" id="KW-0238">DNA-binding</keyword>
<feature type="domain" description="DUF6538" evidence="6">
    <location>
        <begin position="6"/>
        <end position="64"/>
    </location>
</feature>
<dbReference type="InterPro" id="IPR046668">
    <property type="entry name" value="DUF6538"/>
</dbReference>
<dbReference type="Pfam" id="PF20172">
    <property type="entry name" value="DUF6538"/>
    <property type="match status" value="1"/>
</dbReference>
<dbReference type="InterPro" id="IPR002104">
    <property type="entry name" value="Integrase_catalytic"/>
</dbReference>
<dbReference type="Gene3D" id="1.10.443.10">
    <property type="entry name" value="Intergrase catalytic core"/>
    <property type="match status" value="1"/>
</dbReference>
<proteinExistence type="inferred from homology"/>
<dbReference type="InterPro" id="IPR011010">
    <property type="entry name" value="DNA_brk_join_enz"/>
</dbReference>
<dbReference type="GO" id="GO:0006310">
    <property type="term" value="P:DNA recombination"/>
    <property type="evidence" value="ECO:0007669"/>
    <property type="project" value="UniProtKB-KW"/>
</dbReference>
<gene>
    <name evidence="7" type="ORF">IDM36_18065</name>
</gene>